<name>A0A481W6A9_9CAUD</name>
<evidence type="ECO:0000313" key="2">
    <source>
        <dbReference type="Proteomes" id="UP000293575"/>
    </source>
</evidence>
<accession>A0A481W6A9</accession>
<dbReference type="Proteomes" id="UP000293575">
    <property type="component" value="Segment"/>
</dbReference>
<proteinExistence type="predicted"/>
<protein>
    <submittedName>
        <fullName evidence="1">Uncharacterized protein</fullName>
    </submittedName>
</protein>
<dbReference type="EMBL" id="MK473373">
    <property type="protein sequence ID" value="QBJ04483.1"/>
    <property type="molecule type" value="Genomic_DNA"/>
</dbReference>
<keyword evidence="2" id="KW-1185">Reference proteome</keyword>
<dbReference type="RefSeq" id="YP_009820421.1">
    <property type="nucleotide sequence ID" value="NC_048166.1"/>
</dbReference>
<reference evidence="1" key="1">
    <citation type="submission" date="2019-01" db="EMBL/GenBank/DDBJ databases">
        <authorList>
            <person name="Hylling O."/>
            <person name="Carstens A.B."/>
            <person name="Hansen L.H."/>
        </authorList>
    </citation>
    <scope>NUCLEOTIDE SEQUENCE [LARGE SCALE GENOMIC DNA]</scope>
</reference>
<evidence type="ECO:0000313" key="1">
    <source>
        <dbReference type="EMBL" id="QBJ04483.1"/>
    </source>
</evidence>
<dbReference type="GeneID" id="55011857"/>
<sequence>MPDYYVTLLANAVMFRQVTVTAENEEQAKAFATAGSPSDPSDWHIEPDTEIKDVEATEAVLEEEVGDG</sequence>
<organism evidence="1 2">
    <name type="scientific">Pseudomonas phage Lana</name>
    <dbReference type="NCBI Taxonomy" id="2530172"/>
    <lineage>
        <taxon>Viruses</taxon>
        <taxon>Duplodnaviria</taxon>
        <taxon>Heunggongvirae</taxon>
        <taxon>Uroviricota</taxon>
        <taxon>Caudoviricetes</taxon>
        <taxon>Lanavirus</taxon>
        <taxon>Lanavirus lana</taxon>
    </lineage>
</organism>
<dbReference type="KEGG" id="vg:55011857"/>